<comment type="similarity">
    <text evidence="1">Belongs to the WrbA family.</text>
</comment>
<dbReference type="PANTHER" id="PTHR30546">
    <property type="entry name" value="FLAVODOXIN-RELATED PROTEIN WRBA-RELATED"/>
    <property type="match status" value="1"/>
</dbReference>
<dbReference type="InterPro" id="IPR008254">
    <property type="entry name" value="Flavodoxin/NO_synth"/>
</dbReference>
<evidence type="ECO:0000313" key="3">
    <source>
        <dbReference type="EMBL" id="AVA17405.1"/>
    </source>
</evidence>
<feature type="domain" description="Flavodoxin-like" evidence="2">
    <location>
        <begin position="5"/>
        <end position="121"/>
    </location>
</feature>
<dbReference type="PROSITE" id="PS50902">
    <property type="entry name" value="FLAVODOXIN_LIKE"/>
    <property type="match status" value="1"/>
</dbReference>
<dbReference type="AlphaFoldDB" id="A0A2P0XIZ0"/>
<dbReference type="InterPro" id="IPR005025">
    <property type="entry name" value="FMN_Rdtase-like_dom"/>
</dbReference>
<dbReference type="Gene3D" id="3.40.50.360">
    <property type="match status" value="1"/>
</dbReference>
<dbReference type="Pfam" id="PF03358">
    <property type="entry name" value="FMN_red"/>
    <property type="match status" value="1"/>
</dbReference>
<dbReference type="SUPFAM" id="SSF52218">
    <property type="entry name" value="Flavoproteins"/>
    <property type="match status" value="1"/>
</dbReference>
<dbReference type="InterPro" id="IPR029039">
    <property type="entry name" value="Flavoprotein-like_sf"/>
</dbReference>
<dbReference type="PANTHER" id="PTHR30546:SF23">
    <property type="entry name" value="FLAVOPROTEIN-LIKE PROTEIN YCP4-RELATED"/>
    <property type="match status" value="1"/>
</dbReference>
<dbReference type="EMBL" id="KY661318">
    <property type="protein sequence ID" value="AVA17405.1"/>
    <property type="molecule type" value="mRNA"/>
</dbReference>
<sequence>MAPRVAIIVYSLYGHIIKMAEAEAHGVKAAGGRADIFQVAETLPGDVLKAMHAAPKSSYPVATKEILEEYDAFLFGIPTRFGNFPAQWKTYWDQTGGLWAGGALHGKPVGMFVSTGTGGGN</sequence>
<accession>A0A2P0XIZ0</accession>
<evidence type="ECO:0000256" key="1">
    <source>
        <dbReference type="ARBA" id="ARBA00006961"/>
    </source>
</evidence>
<protein>
    <submittedName>
        <fullName evidence="3">Putative Per a allergen</fullName>
    </submittedName>
</protein>
<dbReference type="GO" id="GO:0010181">
    <property type="term" value="F:FMN binding"/>
    <property type="evidence" value="ECO:0007669"/>
    <property type="project" value="InterPro"/>
</dbReference>
<evidence type="ECO:0000259" key="2">
    <source>
        <dbReference type="PROSITE" id="PS50902"/>
    </source>
</evidence>
<organism evidence="3">
    <name type="scientific">Periplaneta americana</name>
    <name type="common">American cockroach</name>
    <name type="synonym">Blatta americana</name>
    <dbReference type="NCBI Taxonomy" id="6978"/>
    <lineage>
        <taxon>Eukaryota</taxon>
        <taxon>Metazoa</taxon>
        <taxon>Ecdysozoa</taxon>
        <taxon>Arthropoda</taxon>
        <taxon>Hexapoda</taxon>
        <taxon>Insecta</taxon>
        <taxon>Pterygota</taxon>
        <taxon>Neoptera</taxon>
        <taxon>Polyneoptera</taxon>
        <taxon>Dictyoptera</taxon>
        <taxon>Blattodea</taxon>
        <taxon>Blattoidea</taxon>
        <taxon>Blattidae</taxon>
        <taxon>Blattinae</taxon>
        <taxon>Periplaneta</taxon>
    </lineage>
</organism>
<name>A0A2P0XIZ0_PERAM</name>
<reference evidence="3" key="1">
    <citation type="submission" date="2017-02" db="EMBL/GenBank/DDBJ databases">
        <title>Prediction and expression profiling of allergens in Periplaneta americana developmental transcriptome.</title>
        <authorList>
            <person name="Song X."/>
            <person name="Li W."/>
        </authorList>
    </citation>
    <scope>NUCLEOTIDE SEQUENCE</scope>
</reference>
<proteinExistence type="evidence at transcript level"/>
<dbReference type="GO" id="GO:0016020">
    <property type="term" value="C:membrane"/>
    <property type="evidence" value="ECO:0007669"/>
    <property type="project" value="TreeGrafter"/>
</dbReference>
<dbReference type="GO" id="GO:0003955">
    <property type="term" value="F:NAD(P)H dehydrogenase (quinone) activity"/>
    <property type="evidence" value="ECO:0007669"/>
    <property type="project" value="TreeGrafter"/>
</dbReference>